<accession>A0A6S7ADV5</accession>
<dbReference type="PANTHER" id="PTHR37419:SF1">
    <property type="entry name" value="SERINE_THREONINE-PROTEIN KINASE TOXIN HIPA"/>
    <property type="match status" value="1"/>
</dbReference>
<dbReference type="GO" id="GO:0004674">
    <property type="term" value="F:protein serine/threonine kinase activity"/>
    <property type="evidence" value="ECO:0007669"/>
    <property type="project" value="TreeGrafter"/>
</dbReference>
<reference evidence="5 6" key="1">
    <citation type="submission" date="2020-04" db="EMBL/GenBank/DDBJ databases">
        <authorList>
            <person name="De Canck E."/>
        </authorList>
    </citation>
    <scope>NUCLEOTIDE SEQUENCE [LARGE SCALE GENOMIC DNA]</scope>
    <source>
        <strain evidence="5 6">LMG 3441</strain>
    </source>
</reference>
<gene>
    <name evidence="5" type="ORF">LMG3441_00810</name>
</gene>
<dbReference type="InterPro" id="IPR012893">
    <property type="entry name" value="HipA-like_C"/>
</dbReference>
<evidence type="ECO:0000256" key="2">
    <source>
        <dbReference type="ARBA" id="ARBA00022679"/>
    </source>
</evidence>
<proteinExistence type="inferred from homology"/>
<evidence type="ECO:0000256" key="1">
    <source>
        <dbReference type="ARBA" id="ARBA00010164"/>
    </source>
</evidence>
<keyword evidence="2" id="KW-0808">Transferase</keyword>
<name>A0A6S7ADV5_9BURK</name>
<keyword evidence="3" id="KW-0418">Kinase</keyword>
<keyword evidence="6" id="KW-1185">Reference proteome</keyword>
<dbReference type="EMBL" id="CADIJQ010000001">
    <property type="protein sequence ID" value="CAB3665916.1"/>
    <property type="molecule type" value="Genomic_DNA"/>
</dbReference>
<dbReference type="PANTHER" id="PTHR37419">
    <property type="entry name" value="SERINE/THREONINE-PROTEIN KINASE TOXIN HIPA"/>
    <property type="match status" value="1"/>
</dbReference>
<dbReference type="GO" id="GO:0005829">
    <property type="term" value="C:cytosol"/>
    <property type="evidence" value="ECO:0007669"/>
    <property type="project" value="TreeGrafter"/>
</dbReference>
<evidence type="ECO:0000256" key="3">
    <source>
        <dbReference type="ARBA" id="ARBA00022777"/>
    </source>
</evidence>
<dbReference type="AlphaFoldDB" id="A0A6S7ADV5"/>
<dbReference type="InterPro" id="IPR052028">
    <property type="entry name" value="HipA_Ser/Thr_kinase"/>
</dbReference>
<evidence type="ECO:0000313" key="6">
    <source>
        <dbReference type="Proteomes" id="UP000494269"/>
    </source>
</evidence>
<organism evidence="5 6">
    <name type="scientific">Achromobacter kerstersii</name>
    <dbReference type="NCBI Taxonomy" id="1353890"/>
    <lineage>
        <taxon>Bacteria</taxon>
        <taxon>Pseudomonadati</taxon>
        <taxon>Pseudomonadota</taxon>
        <taxon>Betaproteobacteria</taxon>
        <taxon>Burkholderiales</taxon>
        <taxon>Alcaligenaceae</taxon>
        <taxon>Achromobacter</taxon>
    </lineage>
</organism>
<dbReference type="Pfam" id="PF07804">
    <property type="entry name" value="HipA_C"/>
    <property type="match status" value="1"/>
</dbReference>
<feature type="domain" description="HipA-like C-terminal" evidence="4">
    <location>
        <begin position="78"/>
        <end position="295"/>
    </location>
</feature>
<evidence type="ECO:0000313" key="5">
    <source>
        <dbReference type="EMBL" id="CAB3665916.1"/>
    </source>
</evidence>
<sequence>MLARLAGRVEPDDFALLRAVGSNMIGLIQVADSSAIALPSSAGLRLGVTEALQMEEGSLIDLVFDSGKAWPGISGGFMKLFVTSPAAAPLERDRHWIVKLADGDRPGLCAIEYFGMCAARSMGLEVPETIISDDYSRYMVERFDLDARGEQLGFADLCAISGSPAADKYASSAERIVGMLEAACDSSTVACSLDGFFAQYLLAGVIRNGDAHLKNFGLLYGQTCPATLSPVYDMLSMAVYAPKRNDGDADDGMALTLNGSRRWPAPAMLSGLARRCKVSHEREAFWVDRLVTALVDAAREMTKDRRLADVDTKTKAAIARMLELWSIGLRPYDSAAAEFVRQLSRGVTGPSGL</sequence>
<protein>
    <recommendedName>
        <fullName evidence="4">HipA-like C-terminal domain-containing protein</fullName>
    </recommendedName>
</protein>
<dbReference type="Proteomes" id="UP000494269">
    <property type="component" value="Unassembled WGS sequence"/>
</dbReference>
<evidence type="ECO:0000259" key="4">
    <source>
        <dbReference type="Pfam" id="PF07804"/>
    </source>
</evidence>
<comment type="similarity">
    <text evidence="1">Belongs to the HipA Ser/Thr kinase family.</text>
</comment>